<dbReference type="Proteomes" id="UP000184233">
    <property type="component" value="Unassembled WGS sequence"/>
</dbReference>
<sequence length="242" mass="27885">MRSVHEQSNGTYGSPRMTLRNSGEVVTRKTVEKLMRRSGLQATRKRRYRPTTDSTHTLAPAPNLLQRAFVVKDTDRVWVSDFTELPCRNGKAYAVAIMDLCSRRILGMVVSHTMQTKALLRALDDACRTRRTLPSEPVIFHSDQGSQYNADIFRTELAKRNFQQSMSGRGNCYDNAPMESFWARMKTEPGRPLLFDDLRDARSTVYRWVHLFYNRLRLHSGIGLMTPVQFEQQLAVQPNDRT</sequence>
<evidence type="ECO:0000259" key="2">
    <source>
        <dbReference type="PROSITE" id="PS50994"/>
    </source>
</evidence>
<protein>
    <recommendedName>
        <fullName evidence="2">Integrase catalytic domain-containing protein</fullName>
    </recommendedName>
</protein>
<accession>A0A1M3L1A9</accession>
<comment type="caution">
    <text evidence="3">The sequence shown here is derived from an EMBL/GenBank/DDBJ whole genome shotgun (WGS) entry which is preliminary data.</text>
</comment>
<dbReference type="SUPFAM" id="SSF53098">
    <property type="entry name" value="Ribonuclease H-like"/>
    <property type="match status" value="1"/>
</dbReference>
<dbReference type="Pfam" id="PF13333">
    <property type="entry name" value="rve_2"/>
    <property type="match status" value="1"/>
</dbReference>
<organism evidence="3 4">
    <name type="scientific">Candidatus Kapaibacterium thiocyanatum</name>
    <dbReference type="NCBI Taxonomy" id="1895771"/>
    <lineage>
        <taxon>Bacteria</taxon>
        <taxon>Pseudomonadati</taxon>
        <taxon>Candidatus Kapaibacteriota</taxon>
        <taxon>Candidatus Kapaibacteriia</taxon>
        <taxon>Candidatus Kapaibacteriales</taxon>
        <taxon>Candidatus Kapaibacteriaceae</taxon>
        <taxon>Candidatus Kapaibacterium</taxon>
    </lineage>
</organism>
<dbReference type="PANTHER" id="PTHR46889:SF4">
    <property type="entry name" value="TRANSPOSASE INSO FOR INSERTION SEQUENCE ELEMENT IS911B-RELATED"/>
    <property type="match status" value="1"/>
</dbReference>
<dbReference type="InterPro" id="IPR025948">
    <property type="entry name" value="HTH-like_dom"/>
</dbReference>
<dbReference type="GO" id="GO:0003676">
    <property type="term" value="F:nucleic acid binding"/>
    <property type="evidence" value="ECO:0007669"/>
    <property type="project" value="InterPro"/>
</dbReference>
<evidence type="ECO:0000313" key="4">
    <source>
        <dbReference type="Proteomes" id="UP000184233"/>
    </source>
</evidence>
<dbReference type="Pfam" id="PF13276">
    <property type="entry name" value="HTH_21"/>
    <property type="match status" value="1"/>
</dbReference>
<evidence type="ECO:0000313" key="3">
    <source>
        <dbReference type="EMBL" id="OJX58709.1"/>
    </source>
</evidence>
<gene>
    <name evidence="3" type="ORF">BGO89_03120</name>
</gene>
<feature type="domain" description="Integrase catalytic" evidence="2">
    <location>
        <begin position="58"/>
        <end position="235"/>
    </location>
</feature>
<evidence type="ECO:0000256" key="1">
    <source>
        <dbReference type="SAM" id="MobiDB-lite"/>
    </source>
</evidence>
<dbReference type="GO" id="GO:0015074">
    <property type="term" value="P:DNA integration"/>
    <property type="evidence" value="ECO:0007669"/>
    <property type="project" value="InterPro"/>
</dbReference>
<dbReference type="EMBL" id="MKVH01000016">
    <property type="protein sequence ID" value="OJX58709.1"/>
    <property type="molecule type" value="Genomic_DNA"/>
</dbReference>
<proteinExistence type="predicted"/>
<dbReference type="InterPro" id="IPR036397">
    <property type="entry name" value="RNaseH_sf"/>
</dbReference>
<dbReference type="PROSITE" id="PS50994">
    <property type="entry name" value="INTEGRASE"/>
    <property type="match status" value="1"/>
</dbReference>
<dbReference type="InterPro" id="IPR050900">
    <property type="entry name" value="Transposase_IS3/IS150/IS904"/>
</dbReference>
<dbReference type="Pfam" id="PF00665">
    <property type="entry name" value="rve"/>
    <property type="match status" value="1"/>
</dbReference>
<reference evidence="3 4" key="1">
    <citation type="submission" date="2016-09" db="EMBL/GenBank/DDBJ databases">
        <title>Genome-resolved meta-omics ties microbial dynamics to process performance in biotechnology for thiocyanate degradation.</title>
        <authorList>
            <person name="Kantor R.S."/>
            <person name="Huddy R.J."/>
            <person name="Iyer R."/>
            <person name="Thomas B.C."/>
            <person name="Brown C.T."/>
            <person name="Anantharaman K."/>
            <person name="Tringe S."/>
            <person name="Hettich R.L."/>
            <person name="Harrison S.T."/>
            <person name="Banfield J.F."/>
        </authorList>
    </citation>
    <scope>NUCLEOTIDE SEQUENCE [LARGE SCALE GENOMIC DNA]</scope>
    <source>
        <strain evidence="3">59-99</strain>
    </source>
</reference>
<feature type="region of interest" description="Disordered" evidence="1">
    <location>
        <begin position="36"/>
        <end position="57"/>
    </location>
</feature>
<dbReference type="NCBIfam" id="NF033516">
    <property type="entry name" value="transpos_IS3"/>
    <property type="match status" value="1"/>
</dbReference>
<feature type="compositionally biased region" description="Polar residues" evidence="1">
    <location>
        <begin position="1"/>
        <end position="12"/>
    </location>
</feature>
<dbReference type="InterPro" id="IPR012337">
    <property type="entry name" value="RNaseH-like_sf"/>
</dbReference>
<dbReference type="InterPro" id="IPR001584">
    <property type="entry name" value="Integrase_cat-core"/>
</dbReference>
<dbReference type="InterPro" id="IPR048020">
    <property type="entry name" value="Transpos_IS3"/>
</dbReference>
<dbReference type="Gene3D" id="3.30.420.10">
    <property type="entry name" value="Ribonuclease H-like superfamily/Ribonuclease H"/>
    <property type="match status" value="1"/>
</dbReference>
<name>A0A1M3L1A9_9BACT</name>
<dbReference type="AlphaFoldDB" id="A0A1M3L1A9"/>
<dbReference type="STRING" id="1895771.BGO89_03120"/>
<dbReference type="PANTHER" id="PTHR46889">
    <property type="entry name" value="TRANSPOSASE INSF FOR INSERTION SEQUENCE IS3B-RELATED"/>
    <property type="match status" value="1"/>
</dbReference>
<feature type="non-terminal residue" evidence="3">
    <location>
        <position position="242"/>
    </location>
</feature>
<feature type="region of interest" description="Disordered" evidence="1">
    <location>
        <begin position="1"/>
        <end position="20"/>
    </location>
</feature>